<protein>
    <submittedName>
        <fullName evidence="2">Uncharacterized protein</fullName>
    </submittedName>
</protein>
<feature type="compositionally biased region" description="Low complexity" evidence="1">
    <location>
        <begin position="38"/>
        <end position="47"/>
    </location>
</feature>
<evidence type="ECO:0000313" key="2">
    <source>
        <dbReference type="EMBL" id="GBP39371.1"/>
    </source>
</evidence>
<name>A0A4C1VLD2_EUMVA</name>
<gene>
    <name evidence="2" type="ORF">EVAR_24354_1</name>
</gene>
<dbReference type="EMBL" id="BGZK01000364">
    <property type="protein sequence ID" value="GBP39371.1"/>
    <property type="molecule type" value="Genomic_DNA"/>
</dbReference>
<dbReference type="Proteomes" id="UP000299102">
    <property type="component" value="Unassembled WGS sequence"/>
</dbReference>
<keyword evidence="3" id="KW-1185">Reference proteome</keyword>
<accession>A0A4C1VLD2</accession>
<reference evidence="2 3" key="1">
    <citation type="journal article" date="2019" name="Commun. Biol.">
        <title>The bagworm genome reveals a unique fibroin gene that provides high tensile strength.</title>
        <authorList>
            <person name="Kono N."/>
            <person name="Nakamura H."/>
            <person name="Ohtoshi R."/>
            <person name="Tomita M."/>
            <person name="Numata K."/>
            <person name="Arakawa K."/>
        </authorList>
    </citation>
    <scope>NUCLEOTIDE SEQUENCE [LARGE SCALE GENOMIC DNA]</scope>
</reference>
<proteinExistence type="predicted"/>
<evidence type="ECO:0000256" key="1">
    <source>
        <dbReference type="SAM" id="MobiDB-lite"/>
    </source>
</evidence>
<dbReference type="AlphaFoldDB" id="A0A4C1VLD2"/>
<sequence>MHVVLESKLSPDEHAKKSSSKKTRRRRRRSKDSKDTASSKTSMTDTSPQPVKRPALPYVPVEQVKSPATFKPAEDFPKSPRCSNEVQQYDHVTDLSLTGWGSTQAQSGLSDVGRSTSCKCQVMKVVEHVANCDCMSKKSKSKDHKKSSSKGANKEPPCPVCAPPAPPAPYCPPPPPPCPTPPSTPCPPPPTEG</sequence>
<evidence type="ECO:0000313" key="3">
    <source>
        <dbReference type="Proteomes" id="UP000299102"/>
    </source>
</evidence>
<feature type="region of interest" description="Disordered" evidence="1">
    <location>
        <begin position="1"/>
        <end position="84"/>
    </location>
</feature>
<organism evidence="2 3">
    <name type="scientific">Eumeta variegata</name>
    <name type="common">Bagworm moth</name>
    <name type="synonym">Eumeta japonica</name>
    <dbReference type="NCBI Taxonomy" id="151549"/>
    <lineage>
        <taxon>Eukaryota</taxon>
        <taxon>Metazoa</taxon>
        <taxon>Ecdysozoa</taxon>
        <taxon>Arthropoda</taxon>
        <taxon>Hexapoda</taxon>
        <taxon>Insecta</taxon>
        <taxon>Pterygota</taxon>
        <taxon>Neoptera</taxon>
        <taxon>Endopterygota</taxon>
        <taxon>Lepidoptera</taxon>
        <taxon>Glossata</taxon>
        <taxon>Ditrysia</taxon>
        <taxon>Tineoidea</taxon>
        <taxon>Psychidae</taxon>
        <taxon>Oiketicinae</taxon>
        <taxon>Eumeta</taxon>
    </lineage>
</organism>
<feature type="compositionally biased region" description="Basic residues" evidence="1">
    <location>
        <begin position="137"/>
        <end position="148"/>
    </location>
</feature>
<feature type="region of interest" description="Disordered" evidence="1">
    <location>
        <begin position="135"/>
        <end position="159"/>
    </location>
</feature>
<feature type="compositionally biased region" description="Basic residues" evidence="1">
    <location>
        <begin position="17"/>
        <end position="31"/>
    </location>
</feature>
<comment type="caution">
    <text evidence="2">The sequence shown here is derived from an EMBL/GenBank/DDBJ whole genome shotgun (WGS) entry which is preliminary data.</text>
</comment>